<sequence length="228" mass="27102">MDNTVLNYYESKIEENSTKCKLIQHLQEENKSLIELVNFQQKVISCIMSIYRQQVIKLLAYANIKIEDKYNEQYKDTIMSQAKRIDEMLQVMKNAISTEHDNEDIRLNVEEELYRLNVENRGLRELLNIAYEYGSIQKENEQEKVSEGESEDGSGNEKRNENINRNVSENENKNNLELLQNLESNETDKYKRHENEQFNDQVDEAVINQTVKNITKFRKKLLQRNYTH</sequence>
<accession>T1HW25</accession>
<dbReference type="EMBL" id="ACPB03018216">
    <property type="status" value="NOT_ANNOTATED_CDS"/>
    <property type="molecule type" value="Genomic_DNA"/>
</dbReference>
<comment type="similarity">
    <text evidence="1">Belongs to the SIKE family.</text>
</comment>
<dbReference type="VEuPathDB" id="VectorBase:RPRC008245"/>
<evidence type="ECO:0000256" key="2">
    <source>
        <dbReference type="ARBA" id="ARBA00023054"/>
    </source>
</evidence>
<name>T1HW25_RHOPR</name>
<evidence type="ECO:0000256" key="1">
    <source>
        <dbReference type="ARBA" id="ARBA00005537"/>
    </source>
</evidence>
<dbReference type="Pfam" id="PF05769">
    <property type="entry name" value="SIKE"/>
    <property type="match status" value="1"/>
</dbReference>
<dbReference type="EnsemblMetazoa" id="RPRC008245-RA">
    <property type="protein sequence ID" value="RPRC008245-PA"/>
    <property type="gene ID" value="RPRC008245"/>
</dbReference>
<proteinExistence type="inferred from homology"/>
<evidence type="ECO:0000313" key="4">
    <source>
        <dbReference type="EnsemblMetazoa" id="RPRC008245-PA"/>
    </source>
</evidence>
<organism evidence="4 5">
    <name type="scientific">Rhodnius prolixus</name>
    <name type="common">Triatomid bug</name>
    <dbReference type="NCBI Taxonomy" id="13249"/>
    <lineage>
        <taxon>Eukaryota</taxon>
        <taxon>Metazoa</taxon>
        <taxon>Ecdysozoa</taxon>
        <taxon>Arthropoda</taxon>
        <taxon>Hexapoda</taxon>
        <taxon>Insecta</taxon>
        <taxon>Pterygota</taxon>
        <taxon>Neoptera</taxon>
        <taxon>Paraneoptera</taxon>
        <taxon>Hemiptera</taxon>
        <taxon>Heteroptera</taxon>
        <taxon>Panheteroptera</taxon>
        <taxon>Cimicomorpha</taxon>
        <taxon>Reduviidae</taxon>
        <taxon>Triatominae</taxon>
        <taxon>Rhodnius</taxon>
    </lineage>
</organism>
<dbReference type="AlphaFoldDB" id="T1HW25"/>
<dbReference type="HOGENOM" id="CLU_1216096_0_0_1"/>
<protein>
    <submittedName>
        <fullName evidence="4">Uncharacterized protein</fullName>
    </submittedName>
</protein>
<feature type="compositionally biased region" description="Basic and acidic residues" evidence="3">
    <location>
        <begin position="155"/>
        <end position="174"/>
    </location>
</feature>
<dbReference type="PANTHER" id="PTHR12186">
    <property type="entry name" value="SIKE FAMILY MEMBER"/>
    <property type="match status" value="1"/>
</dbReference>
<reference evidence="4" key="1">
    <citation type="submission" date="2015-05" db="UniProtKB">
        <authorList>
            <consortium name="EnsemblMetazoa"/>
        </authorList>
    </citation>
    <scope>IDENTIFICATION</scope>
</reference>
<dbReference type="InterPro" id="IPR008555">
    <property type="entry name" value="SIKE"/>
</dbReference>
<evidence type="ECO:0000256" key="3">
    <source>
        <dbReference type="SAM" id="MobiDB-lite"/>
    </source>
</evidence>
<dbReference type="InParanoid" id="T1HW25"/>
<keyword evidence="2" id="KW-0175">Coiled coil</keyword>
<dbReference type="EMBL" id="ACPB03018217">
    <property type="status" value="NOT_ANNOTATED_CDS"/>
    <property type="molecule type" value="Genomic_DNA"/>
</dbReference>
<evidence type="ECO:0000313" key="5">
    <source>
        <dbReference type="Proteomes" id="UP000015103"/>
    </source>
</evidence>
<dbReference type="PANTHER" id="PTHR12186:SF2">
    <property type="entry name" value="FGFR1 ONCOGENE PARTNER 2 HOMOLOG"/>
    <property type="match status" value="1"/>
</dbReference>
<dbReference type="Proteomes" id="UP000015103">
    <property type="component" value="Unassembled WGS sequence"/>
</dbReference>
<feature type="region of interest" description="Disordered" evidence="3">
    <location>
        <begin position="139"/>
        <end position="175"/>
    </location>
</feature>
<keyword evidence="5" id="KW-1185">Reference proteome</keyword>
<dbReference type="STRING" id="13249.T1HW25"/>